<dbReference type="InterPro" id="IPR013780">
    <property type="entry name" value="Glyco_hydro_b"/>
</dbReference>
<evidence type="ECO:0000259" key="9">
    <source>
        <dbReference type="Pfam" id="PF16874"/>
    </source>
</evidence>
<feature type="binding site" evidence="8">
    <location>
        <position position="444"/>
    </location>
    <ligand>
        <name>substrate</name>
    </ligand>
</feature>
<feature type="binding site" evidence="8">
    <location>
        <begin position="477"/>
        <end position="481"/>
    </location>
    <ligand>
        <name>substrate</name>
    </ligand>
</feature>
<evidence type="ECO:0000256" key="6">
    <source>
        <dbReference type="PIRNR" id="PIRNR005536"/>
    </source>
</evidence>
<evidence type="ECO:0000256" key="7">
    <source>
        <dbReference type="PIRSR" id="PIRSR005536-1"/>
    </source>
</evidence>
<dbReference type="Pfam" id="PF02065">
    <property type="entry name" value="Melibiase"/>
    <property type="match status" value="1"/>
</dbReference>
<evidence type="ECO:0000256" key="3">
    <source>
        <dbReference type="ARBA" id="ARBA00012755"/>
    </source>
</evidence>
<dbReference type="GO" id="GO:0004557">
    <property type="term" value="F:alpha-galactosidase activity"/>
    <property type="evidence" value="ECO:0007669"/>
    <property type="project" value="UniProtKB-UniRule"/>
</dbReference>
<keyword evidence="5 6" id="KW-0326">Glycosidase</keyword>
<keyword evidence="4 6" id="KW-0378">Hydrolase</keyword>
<dbReference type="PROSITE" id="PS00512">
    <property type="entry name" value="ALPHA_GALACTOSIDASE"/>
    <property type="match status" value="1"/>
</dbReference>
<evidence type="ECO:0000313" key="12">
    <source>
        <dbReference type="Proteomes" id="UP000238205"/>
    </source>
</evidence>
<feature type="binding site" evidence="8">
    <location>
        <position position="200"/>
    </location>
    <ligand>
        <name>substrate</name>
    </ligand>
</feature>
<dbReference type="FunFam" id="3.20.20.70:FF:000118">
    <property type="entry name" value="Alpha-galactosidase"/>
    <property type="match status" value="1"/>
</dbReference>
<comment type="caution">
    <text evidence="11">The sequence shown here is derived from an EMBL/GenBank/DDBJ whole genome shotgun (WGS) entry which is preliminary data.</text>
</comment>
<dbReference type="InterPro" id="IPR017853">
    <property type="entry name" value="GH"/>
</dbReference>
<dbReference type="GO" id="GO:0016052">
    <property type="term" value="P:carbohydrate catabolic process"/>
    <property type="evidence" value="ECO:0007669"/>
    <property type="project" value="InterPro"/>
</dbReference>
<evidence type="ECO:0000313" key="11">
    <source>
        <dbReference type="EMBL" id="PRY82491.1"/>
    </source>
</evidence>
<feature type="binding site" evidence="8">
    <location>
        <position position="526"/>
    </location>
    <ligand>
        <name>substrate</name>
    </ligand>
</feature>
<sequence>MDILFNRETSSFHLFNDLVSYQLSVKEDKYVSHVYWGKAIGGNNSRSEFPLYDRAFSARPSGAQQHNYSMNTLLQEYPGHNNGDYRESAFEVTYPDQSFSTQFEYQDYEIIDGKPAIEGLPHTYVKHAAEAKTLKLTLTDTTGYCKVELYYTIYADYPIVTRSVKLFNEGNQPIELNKLLSMSLDFDHSNFECIQLPGAWGRERDLVRHPIYRGVHKIDSKRGTTSHTYQPFLGLVDPYTTEHTGDVYGFHFVYSGEFTANCEVNEYDQTRVQMGISPEHFKWQLQPSDSFSSPEVVMSYTDSGLNAFSQQLHSFYQYHLIRGNYQFAERPVLLNNWEGTYFDFTEENILEMADKAVELGIELFVLDDGWFGRRDDDTTSLGDWYVYEKKLPNGMKRLAEQIKGKGLKFGLWFEPEMVSEDSNLYRQHPDWVLKAPGRSASIGRNQYILDFTQQAVRDYIKQQITKVLDDAPIDYIKWDFNRNMTEIGSQEASVRDGEVTHRYILGLYELLEELTAAYPDILWESCSGGGGRYDPGMLYYMPQTWTSDNTDAVARLEIQTGTSLVLPISSMGAHVSAVPNHQVNRMTTLDMRGDVAMAGNLGYELDPTLLTESEKKKVTDQIAFYKEHRQLIQFGDFYRLKSPFDLGNETAWLFINKEKSEALFFYYLILDKTNKVNPRVKLKGLSPDRKYKLMGEDTVYYGSELMNKGVYIEPPLSDEEVQGSYQINGDFRSFKVTITAVN</sequence>
<evidence type="ECO:0000256" key="1">
    <source>
        <dbReference type="ARBA" id="ARBA00001255"/>
    </source>
</evidence>
<feature type="active site" description="Nucleophile" evidence="7">
    <location>
        <position position="479"/>
    </location>
</feature>
<dbReference type="PIRSF" id="PIRSF005536">
    <property type="entry name" value="Agal"/>
    <property type="match status" value="1"/>
</dbReference>
<dbReference type="SUPFAM" id="SSF51445">
    <property type="entry name" value="(Trans)glycosidases"/>
    <property type="match status" value="1"/>
</dbReference>
<feature type="domain" description="Glycosyl hydrolase family 36 C-terminal" evidence="9">
    <location>
        <begin position="649"/>
        <end position="734"/>
    </location>
</feature>
<dbReference type="AlphaFoldDB" id="A0A2T0W709"/>
<comment type="catalytic activity">
    <reaction evidence="1 6">
        <text>Hydrolysis of terminal, non-reducing alpha-D-galactose residues in alpha-D-galactosides, including galactose oligosaccharides, galactomannans and galactolipids.</text>
        <dbReference type="EC" id="3.2.1.22"/>
    </reaction>
</comment>
<dbReference type="CDD" id="cd14791">
    <property type="entry name" value="GH36"/>
    <property type="match status" value="1"/>
</dbReference>
<dbReference type="Gene3D" id="3.20.20.70">
    <property type="entry name" value="Aldolase class I"/>
    <property type="match status" value="1"/>
</dbReference>
<dbReference type="InterPro" id="IPR031705">
    <property type="entry name" value="Glyco_hydro_36_C"/>
</dbReference>
<feature type="active site" description="Proton donor" evidence="7">
    <location>
        <position position="548"/>
    </location>
</feature>
<accession>A0A2T0W709</accession>
<dbReference type="PANTHER" id="PTHR43053:SF3">
    <property type="entry name" value="ALPHA-GALACTOSIDASE C-RELATED"/>
    <property type="match status" value="1"/>
</dbReference>
<proteinExistence type="inferred from homology"/>
<dbReference type="InterPro" id="IPR002252">
    <property type="entry name" value="Glyco_hydro_36"/>
</dbReference>
<dbReference type="InterPro" id="IPR038417">
    <property type="entry name" value="Alpga-gal_N_sf"/>
</dbReference>
<evidence type="ECO:0000256" key="4">
    <source>
        <dbReference type="ARBA" id="ARBA00022801"/>
    </source>
</evidence>
<evidence type="ECO:0000259" key="10">
    <source>
        <dbReference type="Pfam" id="PF16875"/>
    </source>
</evidence>
<feature type="domain" description="Glycosyl hydrolase family 36 N-terminal" evidence="10">
    <location>
        <begin position="30"/>
        <end position="286"/>
    </location>
</feature>
<evidence type="ECO:0000256" key="8">
    <source>
        <dbReference type="PIRSR" id="PIRSR005536-2"/>
    </source>
</evidence>
<protein>
    <recommendedName>
        <fullName evidence="3 6">Alpha-galactosidase</fullName>
        <ecNumber evidence="3 6">3.2.1.22</ecNumber>
    </recommendedName>
</protein>
<keyword evidence="12" id="KW-1185">Reference proteome</keyword>
<dbReference type="OrthoDB" id="9758822at2"/>
<name>A0A2T0W709_9LACT</name>
<feature type="binding site" evidence="8">
    <location>
        <begin position="367"/>
        <end position="368"/>
    </location>
    <ligand>
        <name>substrate</name>
    </ligand>
</feature>
<dbReference type="PANTHER" id="PTHR43053">
    <property type="entry name" value="GLYCOSIDASE FAMILY 31"/>
    <property type="match status" value="1"/>
</dbReference>
<dbReference type="InterPro" id="IPR000111">
    <property type="entry name" value="Glyco_hydro_27/36_CS"/>
</dbReference>
<dbReference type="InterPro" id="IPR013785">
    <property type="entry name" value="Aldolase_TIM"/>
</dbReference>
<organism evidence="11 12">
    <name type="scientific">Alkalibacterium olivapovliticus</name>
    <dbReference type="NCBI Taxonomy" id="99907"/>
    <lineage>
        <taxon>Bacteria</taxon>
        <taxon>Bacillati</taxon>
        <taxon>Bacillota</taxon>
        <taxon>Bacilli</taxon>
        <taxon>Lactobacillales</taxon>
        <taxon>Carnobacteriaceae</taxon>
        <taxon>Alkalibacterium</taxon>
    </lineage>
</organism>
<dbReference type="InterPro" id="IPR031704">
    <property type="entry name" value="Glyco_hydro_36_N"/>
</dbReference>
<evidence type="ECO:0000256" key="5">
    <source>
        <dbReference type="ARBA" id="ARBA00023295"/>
    </source>
</evidence>
<dbReference type="Gene3D" id="2.70.98.60">
    <property type="entry name" value="alpha-galactosidase from lactobacil brevis"/>
    <property type="match status" value="1"/>
</dbReference>
<gene>
    <name evidence="11" type="ORF">CLV38_11141</name>
</gene>
<dbReference type="PRINTS" id="PR00743">
    <property type="entry name" value="GLHYDRLASE36"/>
</dbReference>
<evidence type="ECO:0000256" key="2">
    <source>
        <dbReference type="ARBA" id="ARBA00006202"/>
    </source>
</evidence>
<comment type="similarity">
    <text evidence="2">Belongs to the glycosyl hydrolase 36 family.</text>
</comment>
<dbReference type="Proteomes" id="UP000238205">
    <property type="component" value="Unassembled WGS sequence"/>
</dbReference>
<feature type="binding site" evidence="8">
    <location>
        <position position="548"/>
    </location>
    <ligand>
        <name>substrate</name>
    </ligand>
</feature>
<reference evidence="11 12" key="1">
    <citation type="submission" date="2018-03" db="EMBL/GenBank/DDBJ databases">
        <title>Genomic Encyclopedia of Archaeal and Bacterial Type Strains, Phase II (KMG-II): from individual species to whole genera.</title>
        <authorList>
            <person name="Goeker M."/>
        </authorList>
    </citation>
    <scope>NUCLEOTIDE SEQUENCE [LARGE SCALE GENOMIC DNA]</scope>
    <source>
        <strain evidence="11 12">DSM 13175</strain>
    </source>
</reference>
<dbReference type="Pfam" id="PF16875">
    <property type="entry name" value="Glyco_hydro_36N"/>
    <property type="match status" value="1"/>
</dbReference>
<dbReference type="EMBL" id="PVTO01000011">
    <property type="protein sequence ID" value="PRY82491.1"/>
    <property type="molecule type" value="Genomic_DNA"/>
</dbReference>
<dbReference type="Gene3D" id="2.60.40.1180">
    <property type="entry name" value="Golgi alpha-mannosidase II"/>
    <property type="match status" value="1"/>
</dbReference>
<dbReference type="InterPro" id="IPR050985">
    <property type="entry name" value="Alpha-glycosidase_related"/>
</dbReference>
<dbReference type="RefSeq" id="WP_106193283.1">
    <property type="nucleotide sequence ID" value="NZ_PVTO01000011.1"/>
</dbReference>
<dbReference type="EC" id="3.2.1.22" evidence="3 6"/>
<dbReference type="Pfam" id="PF16874">
    <property type="entry name" value="Glyco_hydro_36C"/>
    <property type="match status" value="1"/>
</dbReference>